<keyword evidence="1" id="KW-0479">Metal-binding</keyword>
<dbReference type="AlphaFoldDB" id="A0A9P6TXI1"/>
<accession>A0A9P6TXI1</accession>
<evidence type="ECO:0000259" key="3">
    <source>
        <dbReference type="PROSITE" id="PS50158"/>
    </source>
</evidence>
<dbReference type="InterPro" id="IPR001878">
    <property type="entry name" value="Znf_CCHC"/>
</dbReference>
<dbReference type="PROSITE" id="PS50158">
    <property type="entry name" value="ZF_CCHC"/>
    <property type="match status" value="1"/>
</dbReference>
<feature type="region of interest" description="Disordered" evidence="2">
    <location>
        <begin position="417"/>
        <end position="464"/>
    </location>
</feature>
<feature type="domain" description="CCHC-type" evidence="3">
    <location>
        <begin position="396"/>
        <end position="411"/>
    </location>
</feature>
<gene>
    <name evidence="4" type="ORF">DFQ27_009214</name>
</gene>
<feature type="region of interest" description="Disordered" evidence="2">
    <location>
        <begin position="1"/>
        <end position="37"/>
    </location>
</feature>
<comment type="caution">
    <text evidence="4">The sequence shown here is derived from an EMBL/GenBank/DDBJ whole genome shotgun (WGS) entry which is preliminary data.</text>
</comment>
<evidence type="ECO:0000256" key="1">
    <source>
        <dbReference type="PROSITE-ProRule" id="PRU00047"/>
    </source>
</evidence>
<proteinExistence type="predicted"/>
<keyword evidence="1" id="KW-0863">Zinc-finger</keyword>
<name>A0A9P6TXI1_9FUNG</name>
<organism evidence="4 5">
    <name type="scientific">Actinomortierella ambigua</name>
    <dbReference type="NCBI Taxonomy" id="1343610"/>
    <lineage>
        <taxon>Eukaryota</taxon>
        <taxon>Fungi</taxon>
        <taxon>Fungi incertae sedis</taxon>
        <taxon>Mucoromycota</taxon>
        <taxon>Mortierellomycotina</taxon>
        <taxon>Mortierellomycetes</taxon>
        <taxon>Mortierellales</taxon>
        <taxon>Mortierellaceae</taxon>
        <taxon>Actinomortierella</taxon>
    </lineage>
</organism>
<dbReference type="EMBL" id="JAAAJB010000821">
    <property type="protein sequence ID" value="KAG0250768.1"/>
    <property type="molecule type" value="Genomic_DNA"/>
</dbReference>
<dbReference type="Proteomes" id="UP000807716">
    <property type="component" value="Unassembled WGS sequence"/>
</dbReference>
<dbReference type="OrthoDB" id="2418706at2759"/>
<dbReference type="GO" id="GO:0003676">
    <property type="term" value="F:nucleic acid binding"/>
    <property type="evidence" value="ECO:0007669"/>
    <property type="project" value="InterPro"/>
</dbReference>
<reference evidence="4" key="1">
    <citation type="journal article" date="2020" name="Fungal Divers.">
        <title>Resolving the Mortierellaceae phylogeny through synthesis of multi-gene phylogenetics and phylogenomics.</title>
        <authorList>
            <person name="Vandepol N."/>
            <person name="Liber J."/>
            <person name="Desiro A."/>
            <person name="Na H."/>
            <person name="Kennedy M."/>
            <person name="Barry K."/>
            <person name="Grigoriev I.V."/>
            <person name="Miller A.N."/>
            <person name="O'Donnell K."/>
            <person name="Stajich J.E."/>
            <person name="Bonito G."/>
        </authorList>
    </citation>
    <scope>NUCLEOTIDE SEQUENCE</scope>
    <source>
        <strain evidence="4">BC1065</strain>
    </source>
</reference>
<evidence type="ECO:0000313" key="5">
    <source>
        <dbReference type="Proteomes" id="UP000807716"/>
    </source>
</evidence>
<protein>
    <recommendedName>
        <fullName evidence="3">CCHC-type domain-containing protein</fullName>
    </recommendedName>
</protein>
<feature type="compositionally biased region" description="Basic residues" evidence="2">
    <location>
        <begin position="453"/>
        <end position="464"/>
    </location>
</feature>
<evidence type="ECO:0000313" key="4">
    <source>
        <dbReference type="EMBL" id="KAG0250768.1"/>
    </source>
</evidence>
<dbReference type="GO" id="GO:0008270">
    <property type="term" value="F:zinc ion binding"/>
    <property type="evidence" value="ECO:0007669"/>
    <property type="project" value="UniProtKB-KW"/>
</dbReference>
<evidence type="ECO:0000256" key="2">
    <source>
        <dbReference type="SAM" id="MobiDB-lite"/>
    </source>
</evidence>
<keyword evidence="1" id="KW-0862">Zinc</keyword>
<sequence length="464" mass="51217">MTLSEDQNAPKENDVADAAGVSKPEGNMAMEGLVTGGTPPPALVDPIAQLTQFRDVWQAKQTAALSELTAFTVQLDASPTQPPSETDLQKKNNLTRSEDFFKGKVSEYNRLLASHGPPPEPTNPSSTDGWPAYMGKHNKVTLDVAIPRFGPKGSVTPTGTILLSSPLEFLEKFHTQAQSIYPTQLDAICAQLLILAMMDDTQQRRLQREFHQLGGNPTWATCERVFTDTLMTEAEQLRAAKKAIRAGMLPGESFERYAWRLERMVRVYKICESPSHSTLLGLMQVTIPSSVLASMNLWFSMATVMNLVKAPTPSSDDSTKRDIRLITRADEFYLFLERMPGPDDCDDRKRVLLGDDDDDSTSRSFKRARHGDRSNVYCKNGCGWNPTHDSTGCVLCSNCKTRGHYADDCRKERVKLSPPVPAQASHNGNGNAGASPPHHGSYAPPRGNSFKRGSNRSWHKPARA</sequence>
<keyword evidence="5" id="KW-1185">Reference proteome</keyword>